<evidence type="ECO:0000256" key="2">
    <source>
        <dbReference type="ARBA" id="ARBA00012662"/>
    </source>
</evidence>
<proteinExistence type="inferred from homology"/>
<dbReference type="SMART" id="SM00812">
    <property type="entry name" value="Alpha_L_fucos"/>
    <property type="match status" value="1"/>
</dbReference>
<dbReference type="Gene3D" id="3.20.20.80">
    <property type="entry name" value="Glycosidases"/>
    <property type="match status" value="1"/>
</dbReference>
<evidence type="ECO:0000313" key="8">
    <source>
        <dbReference type="EMBL" id="VFQ96564.1"/>
    </source>
</evidence>
<dbReference type="PANTHER" id="PTHR10030:SF27">
    <property type="entry name" value="ALPHA-L-FUCOSIDASE 1"/>
    <property type="match status" value="1"/>
</dbReference>
<keyword evidence="3 6" id="KW-0732">Signal</keyword>
<gene>
    <name evidence="8" type="ORF">CCAM_LOCUS38340</name>
</gene>
<dbReference type="EC" id="3.2.1.51" evidence="2"/>
<dbReference type="Gene3D" id="2.60.120.260">
    <property type="entry name" value="Galactose-binding domain-like"/>
    <property type="match status" value="1"/>
</dbReference>
<reference evidence="8 9" key="1">
    <citation type="submission" date="2018-04" db="EMBL/GenBank/DDBJ databases">
        <authorList>
            <person name="Vogel A."/>
        </authorList>
    </citation>
    <scope>NUCLEOTIDE SEQUENCE [LARGE SCALE GENOMIC DNA]</scope>
</reference>
<name>A0A484N9M7_9ASTE</name>
<evidence type="ECO:0000256" key="4">
    <source>
        <dbReference type="ARBA" id="ARBA00022801"/>
    </source>
</evidence>
<dbReference type="InterPro" id="IPR000933">
    <property type="entry name" value="Glyco_hydro_29"/>
</dbReference>
<dbReference type="SUPFAM" id="SSF49785">
    <property type="entry name" value="Galactose-binding domain-like"/>
    <property type="match status" value="1"/>
</dbReference>
<keyword evidence="9" id="KW-1185">Reference proteome</keyword>
<keyword evidence="5" id="KW-0326">Glycosidase</keyword>
<evidence type="ECO:0000256" key="5">
    <source>
        <dbReference type="ARBA" id="ARBA00023295"/>
    </source>
</evidence>
<evidence type="ECO:0000259" key="7">
    <source>
        <dbReference type="Pfam" id="PF01120"/>
    </source>
</evidence>
<evidence type="ECO:0000256" key="1">
    <source>
        <dbReference type="ARBA" id="ARBA00007951"/>
    </source>
</evidence>
<dbReference type="PANTHER" id="PTHR10030">
    <property type="entry name" value="ALPHA-L-FUCOSIDASE"/>
    <property type="match status" value="1"/>
</dbReference>
<comment type="similarity">
    <text evidence="1">Belongs to the glycosyl hydrolase 29 family.</text>
</comment>
<dbReference type="SUPFAM" id="SSF51445">
    <property type="entry name" value="(Trans)glycosidases"/>
    <property type="match status" value="1"/>
</dbReference>
<dbReference type="FunFam" id="3.20.20.80:FF:000052">
    <property type="entry name" value="Putative alpha-L-fucosidase 1"/>
    <property type="match status" value="1"/>
</dbReference>
<evidence type="ECO:0000313" key="9">
    <source>
        <dbReference type="Proteomes" id="UP000595140"/>
    </source>
</evidence>
<dbReference type="InterPro" id="IPR057739">
    <property type="entry name" value="Glyco_hydro_29_N"/>
</dbReference>
<evidence type="ECO:0000256" key="6">
    <source>
        <dbReference type="SAM" id="SignalP"/>
    </source>
</evidence>
<protein>
    <recommendedName>
        <fullName evidence="2">alpha-L-fucosidase</fullName>
        <ecNumber evidence="2">3.2.1.51</ecNumber>
    </recommendedName>
</protein>
<dbReference type="EMBL" id="OOIL02006049">
    <property type="protein sequence ID" value="VFQ96564.1"/>
    <property type="molecule type" value="Genomic_DNA"/>
</dbReference>
<dbReference type="GO" id="GO:0006004">
    <property type="term" value="P:fucose metabolic process"/>
    <property type="evidence" value="ECO:0007669"/>
    <property type="project" value="TreeGrafter"/>
</dbReference>
<dbReference type="Pfam" id="PF01120">
    <property type="entry name" value="Alpha_L_fucos"/>
    <property type="match status" value="1"/>
</dbReference>
<evidence type="ECO:0000256" key="3">
    <source>
        <dbReference type="ARBA" id="ARBA00022729"/>
    </source>
</evidence>
<dbReference type="GO" id="GO:0004560">
    <property type="term" value="F:alpha-L-fucosidase activity"/>
    <property type="evidence" value="ECO:0007669"/>
    <property type="project" value="UniProtKB-EC"/>
</dbReference>
<feature type="chain" id="PRO_5019850099" description="alpha-L-fucosidase" evidence="6">
    <location>
        <begin position="30"/>
        <end position="525"/>
    </location>
</feature>
<feature type="domain" description="Glycoside hydrolase family 29 N-terminal" evidence="7">
    <location>
        <begin position="88"/>
        <end position="350"/>
    </location>
</feature>
<dbReference type="InterPro" id="IPR017853">
    <property type="entry name" value="GH"/>
</dbReference>
<sequence>MTMLLAKHHRHIPNNVIILLHLLFQSTHSSPAAAAAAGAHPKPPPLPLLPIPTSRQLSWQHSEMAMFFHFGPNTFTDSEWGTGRADPSIFNPTSLNATQWVSVAKENGFSRVVLTAKHHDGFCLWPSEYTDYSVKSSPWRNGSGDVVAELAQATRDSGLQLGLYLSPWDRHDPSFGKTIEYNEYYLGQMTELLTRYGEVKEVFLDGAKGEGEKDMEYYFDDWFDLIHQLQPEAAIFSEAGPDTRWVGNEAGFGGTTSWSLFNSSNATIGGTDTGYLGQGDPLGRDWVPPECDLSIRPGWFWHASEVPKTAMALLDIYYKSVGRNCLLLLNVPPNTYGLIPDEDIRVLREFTHIRASIFSHNLAKHAVPSASSTRGGNDSHFAPKNVLLEGTRTYWAPGGDRSESVLYLCFQEPQTFNVMEIKEPIQMGQRVIEFHIDALNENREWEELADGTTVGYRRFLLFPIVRTEGVRLVIDKCRGEPLISYVGLYMDWFSVQEGDNNNNKSGLLWSDSKRLFTGLPTASSI</sequence>
<organism evidence="8 9">
    <name type="scientific">Cuscuta campestris</name>
    <dbReference type="NCBI Taxonomy" id="132261"/>
    <lineage>
        <taxon>Eukaryota</taxon>
        <taxon>Viridiplantae</taxon>
        <taxon>Streptophyta</taxon>
        <taxon>Embryophyta</taxon>
        <taxon>Tracheophyta</taxon>
        <taxon>Spermatophyta</taxon>
        <taxon>Magnoliopsida</taxon>
        <taxon>eudicotyledons</taxon>
        <taxon>Gunneridae</taxon>
        <taxon>Pentapetalae</taxon>
        <taxon>asterids</taxon>
        <taxon>lamiids</taxon>
        <taxon>Solanales</taxon>
        <taxon>Convolvulaceae</taxon>
        <taxon>Cuscuteae</taxon>
        <taxon>Cuscuta</taxon>
        <taxon>Cuscuta subgen. Grammica</taxon>
        <taxon>Cuscuta sect. Cleistogrammica</taxon>
    </lineage>
</organism>
<keyword evidence="4" id="KW-0378">Hydrolase</keyword>
<dbReference type="Proteomes" id="UP000595140">
    <property type="component" value="Unassembled WGS sequence"/>
</dbReference>
<dbReference type="OrthoDB" id="6039950at2759"/>
<feature type="signal peptide" evidence="6">
    <location>
        <begin position="1"/>
        <end position="29"/>
    </location>
</feature>
<dbReference type="GO" id="GO:0005764">
    <property type="term" value="C:lysosome"/>
    <property type="evidence" value="ECO:0007669"/>
    <property type="project" value="TreeGrafter"/>
</dbReference>
<dbReference type="AlphaFoldDB" id="A0A484N9M7"/>
<dbReference type="InterPro" id="IPR008979">
    <property type="entry name" value="Galactose-bd-like_sf"/>
</dbReference>
<accession>A0A484N9M7</accession>
<dbReference type="GO" id="GO:0016139">
    <property type="term" value="P:glycoside catabolic process"/>
    <property type="evidence" value="ECO:0007669"/>
    <property type="project" value="TreeGrafter"/>
</dbReference>